<evidence type="ECO:0000256" key="4">
    <source>
        <dbReference type="ARBA" id="ARBA00022840"/>
    </source>
</evidence>
<dbReference type="GO" id="GO:0016887">
    <property type="term" value="F:ATP hydrolysis activity"/>
    <property type="evidence" value="ECO:0007669"/>
    <property type="project" value="InterPro"/>
</dbReference>
<dbReference type="Gene3D" id="3.40.50.300">
    <property type="entry name" value="P-loop containing nucleotide triphosphate hydrolases"/>
    <property type="match status" value="1"/>
</dbReference>
<sequence length="255" mass="28175">MITILEAKEVNKSVAIGENEEHNILKDINLQLKKGEFVSVMGPSGSGKSTLLYNISGMDQISAGSVYFNGKKISAFQERDLASLRLTKMGFIFQNIHLLKNLNLLDNIVLSAYLAKKSSRETINTRAMSLMKKMGIDGLAQHNITQASGGQLQRIDICRALINNPDILFGDEPTGALNSKSTYEIMDILGDINAAGTTILLVTHDVKVAARSERVLFMMDGKLVADKNIGKYARERQDLKARETHLAQWLTEMGF</sequence>
<keyword evidence="3" id="KW-0547">Nucleotide-binding</keyword>
<reference evidence="6 7" key="1">
    <citation type="submission" date="2015-08" db="EMBL/GenBank/DDBJ databases">
        <title>Draft genome sequence of cellulolytic and xylanolytic Paenibacillus sp. A59, isolated from a decaying forest soil from Patagonia, Argentina.</title>
        <authorList>
            <person name="Ghio S."/>
            <person name="Caceres A.M."/>
            <person name="Talia P."/>
            <person name="Grasso D."/>
            <person name="Campos E."/>
        </authorList>
    </citation>
    <scope>NUCLEOTIDE SEQUENCE [LARGE SCALE GENOMIC DNA]</scope>
    <source>
        <strain evidence="6 7">A59</strain>
    </source>
</reference>
<evidence type="ECO:0000313" key="7">
    <source>
        <dbReference type="Proteomes" id="UP000037688"/>
    </source>
</evidence>
<evidence type="ECO:0000256" key="1">
    <source>
        <dbReference type="ARBA" id="ARBA00005417"/>
    </source>
</evidence>
<comment type="similarity">
    <text evidence="1">Belongs to the ABC transporter superfamily.</text>
</comment>
<feature type="domain" description="ABC transporter" evidence="5">
    <location>
        <begin position="5"/>
        <end position="245"/>
    </location>
</feature>
<dbReference type="PATRIC" id="fig|1705561.3.peg.2659"/>
<dbReference type="SMART" id="SM00382">
    <property type="entry name" value="AAA"/>
    <property type="match status" value="1"/>
</dbReference>
<protein>
    <submittedName>
        <fullName evidence="6">ABC transporter ATP-binding protein</fullName>
    </submittedName>
</protein>
<proteinExistence type="inferred from homology"/>
<dbReference type="Proteomes" id="UP000037688">
    <property type="component" value="Unassembled WGS sequence"/>
</dbReference>
<keyword evidence="2" id="KW-0813">Transport</keyword>
<accession>A0A0M9BNS3</accession>
<dbReference type="PANTHER" id="PTHR42798">
    <property type="entry name" value="LIPOPROTEIN-RELEASING SYSTEM ATP-BINDING PROTEIN LOLD"/>
    <property type="match status" value="1"/>
</dbReference>
<gene>
    <name evidence="6" type="ORF">AMS66_13720</name>
</gene>
<dbReference type="PANTHER" id="PTHR42798:SF4">
    <property type="entry name" value="ABC TRANSPORTER DOMAIN-CONTAINING PROTEIN"/>
    <property type="match status" value="1"/>
</dbReference>
<dbReference type="InterPro" id="IPR003593">
    <property type="entry name" value="AAA+_ATPase"/>
</dbReference>
<dbReference type="GO" id="GO:0005524">
    <property type="term" value="F:ATP binding"/>
    <property type="evidence" value="ECO:0007669"/>
    <property type="project" value="UniProtKB-KW"/>
</dbReference>
<dbReference type="RefSeq" id="WP_053781331.1">
    <property type="nucleotide sequence ID" value="NZ_LITU01000059.1"/>
</dbReference>
<evidence type="ECO:0000256" key="2">
    <source>
        <dbReference type="ARBA" id="ARBA00022448"/>
    </source>
</evidence>
<dbReference type="SUPFAM" id="SSF52540">
    <property type="entry name" value="P-loop containing nucleoside triphosphate hydrolases"/>
    <property type="match status" value="1"/>
</dbReference>
<dbReference type="AlphaFoldDB" id="A0A0M9BNS3"/>
<evidence type="ECO:0000259" key="5">
    <source>
        <dbReference type="PROSITE" id="PS50893"/>
    </source>
</evidence>
<comment type="caution">
    <text evidence="6">The sequence shown here is derived from an EMBL/GenBank/DDBJ whole genome shotgun (WGS) entry which is preliminary data.</text>
</comment>
<dbReference type="CDD" id="cd03255">
    <property type="entry name" value="ABC_MJ0796_LolCDE_FtsE"/>
    <property type="match status" value="1"/>
</dbReference>
<name>A0A0M9BNS3_9BACL</name>
<keyword evidence="4 6" id="KW-0067">ATP-binding</keyword>
<keyword evidence="7" id="KW-1185">Reference proteome</keyword>
<dbReference type="OrthoDB" id="9791546at2"/>
<dbReference type="InterPro" id="IPR027417">
    <property type="entry name" value="P-loop_NTPase"/>
</dbReference>
<dbReference type="InterPro" id="IPR003439">
    <property type="entry name" value="ABC_transporter-like_ATP-bd"/>
</dbReference>
<dbReference type="PROSITE" id="PS50893">
    <property type="entry name" value="ABC_TRANSPORTER_2"/>
    <property type="match status" value="1"/>
</dbReference>
<dbReference type="EMBL" id="LITU01000059">
    <property type="protein sequence ID" value="KOY15739.1"/>
    <property type="molecule type" value="Genomic_DNA"/>
</dbReference>
<organism evidence="6 7">
    <name type="scientific">Paenibacillus xylanivorans</name>
    <dbReference type="NCBI Taxonomy" id="1705561"/>
    <lineage>
        <taxon>Bacteria</taxon>
        <taxon>Bacillati</taxon>
        <taxon>Bacillota</taxon>
        <taxon>Bacilli</taxon>
        <taxon>Bacillales</taxon>
        <taxon>Paenibacillaceae</taxon>
        <taxon>Paenibacillus</taxon>
    </lineage>
</organism>
<dbReference type="Pfam" id="PF00005">
    <property type="entry name" value="ABC_tran"/>
    <property type="match status" value="1"/>
</dbReference>
<evidence type="ECO:0000256" key="3">
    <source>
        <dbReference type="ARBA" id="ARBA00022741"/>
    </source>
</evidence>
<evidence type="ECO:0000313" key="6">
    <source>
        <dbReference type="EMBL" id="KOY15739.1"/>
    </source>
</evidence>
<dbReference type="InterPro" id="IPR017911">
    <property type="entry name" value="MacB-like_ATP-bd"/>
</dbReference>